<evidence type="ECO:0000313" key="5">
    <source>
        <dbReference type="Proteomes" id="UP000297725"/>
    </source>
</evidence>
<feature type="compositionally biased region" description="Basic and acidic residues" evidence="1">
    <location>
        <begin position="489"/>
        <end position="511"/>
    </location>
</feature>
<protein>
    <submittedName>
        <fullName evidence="4">PASTA domain-containing protein</fullName>
    </submittedName>
</protein>
<reference evidence="4 5" key="1">
    <citation type="submission" date="2019-03" db="EMBL/GenBank/DDBJ databases">
        <title>Vagococcus sp. was isolated fron gut of Carduelis flavirostris.</title>
        <authorList>
            <person name="Ge Y."/>
        </authorList>
    </citation>
    <scope>NUCLEOTIDE SEQUENCE [LARGE SCALE GENOMIC DNA]</scope>
    <source>
        <strain evidence="4 5">CF-210</strain>
    </source>
</reference>
<dbReference type="CDD" id="cd06577">
    <property type="entry name" value="PASTA_pknB"/>
    <property type="match status" value="1"/>
</dbReference>
<organism evidence="4 5">
    <name type="scientific">Vagococcus xieshaowenii</name>
    <dbReference type="NCBI Taxonomy" id="2562451"/>
    <lineage>
        <taxon>Bacteria</taxon>
        <taxon>Bacillati</taxon>
        <taxon>Bacillota</taxon>
        <taxon>Bacilli</taxon>
        <taxon>Lactobacillales</taxon>
        <taxon>Enterococcaceae</taxon>
        <taxon>Vagococcus</taxon>
    </lineage>
</organism>
<feature type="domain" description="PASTA" evidence="3">
    <location>
        <begin position="134"/>
        <end position="200"/>
    </location>
</feature>
<dbReference type="EMBL" id="SRHU01000024">
    <property type="protein sequence ID" value="TFZ40564.1"/>
    <property type="molecule type" value="Genomic_DNA"/>
</dbReference>
<dbReference type="SMART" id="SM00740">
    <property type="entry name" value="PASTA"/>
    <property type="match status" value="4"/>
</dbReference>
<dbReference type="Gene3D" id="3.30.10.20">
    <property type="match status" value="3"/>
</dbReference>
<dbReference type="PROSITE" id="PS51178">
    <property type="entry name" value="PASTA"/>
    <property type="match status" value="1"/>
</dbReference>
<dbReference type="AlphaFoldDB" id="A0AAJ5EF26"/>
<dbReference type="Pfam" id="PF03793">
    <property type="entry name" value="PASTA"/>
    <property type="match status" value="1"/>
</dbReference>
<feature type="region of interest" description="Disordered" evidence="1">
    <location>
        <begin position="27"/>
        <end position="101"/>
    </location>
</feature>
<gene>
    <name evidence="4" type="ORF">E4031_07190</name>
</gene>
<name>A0AAJ5EF26_9ENTE</name>
<accession>A0AAJ5EF26</accession>
<feature type="transmembrane region" description="Helical" evidence="2">
    <location>
        <begin position="115"/>
        <end position="133"/>
    </location>
</feature>
<keyword evidence="2" id="KW-1133">Transmembrane helix</keyword>
<evidence type="ECO:0000313" key="4">
    <source>
        <dbReference type="EMBL" id="TFZ40564.1"/>
    </source>
</evidence>
<evidence type="ECO:0000259" key="3">
    <source>
        <dbReference type="PROSITE" id="PS51178"/>
    </source>
</evidence>
<keyword evidence="2" id="KW-0812">Transmembrane</keyword>
<sequence length="511" mass="58341">MRNKQMHQLRFVREGYCLMSDFLSNFTNDNYGNKQPRKKERHSDKSPLEETSTEERTNDSVELNGKENEQKSQLNNPTEKKDQHKTSASSQPIFDEDTQTITDPTYRKKQIRKKLLIAVSAIIVLMGCLFAYYQFSTVKVPDFVGKNVSEVREWGVDSGVKISPEQVYDFDEKINAVVKQNQTAGKRMKKKDKLIVQTSLGPDPKELIALPTFEEMTITQAQEWIESNKAENVTISEEYNDKVAAKKLIKQEFSQKDFDKKKYKREDQMILTYSKGKEVFEKNIAMPDFKKKDKGKLDEWVKANEIKATVKWVDSDEEKGKVLTQSVEPTVKVAKRECLSFTISKGKPIIVPDFSLYNKNTVEEITGLTVQVNEKFSDSVSFGGLLSQSVEAGKKYYEGEPLPTITVEYSVGQPYLRSYIGELEGDLAERFFNDYQSKGANITYTTYRTPSSEPKGTVVKMSLYNEFVSTDYHVSIGISDGSKASEVPKYQEDELDKELPETKDSLEDIAN</sequence>
<dbReference type="InterPro" id="IPR005543">
    <property type="entry name" value="PASTA_dom"/>
</dbReference>
<feature type="region of interest" description="Disordered" evidence="1">
    <location>
        <begin position="480"/>
        <end position="511"/>
    </location>
</feature>
<evidence type="ECO:0000256" key="1">
    <source>
        <dbReference type="SAM" id="MobiDB-lite"/>
    </source>
</evidence>
<dbReference type="Proteomes" id="UP000297725">
    <property type="component" value="Unassembled WGS sequence"/>
</dbReference>
<proteinExistence type="predicted"/>
<comment type="caution">
    <text evidence="4">The sequence shown here is derived from an EMBL/GenBank/DDBJ whole genome shotgun (WGS) entry which is preliminary data.</text>
</comment>
<evidence type="ECO:0000256" key="2">
    <source>
        <dbReference type="SAM" id="Phobius"/>
    </source>
</evidence>
<keyword evidence="2" id="KW-0472">Membrane</keyword>
<feature type="compositionally biased region" description="Basic and acidic residues" evidence="1">
    <location>
        <begin position="41"/>
        <end position="70"/>
    </location>
</feature>